<proteinExistence type="predicted"/>
<dbReference type="RefSeq" id="WP_078718317.1">
    <property type="nucleotide sequence ID" value="NZ_FUYC01000029.1"/>
</dbReference>
<dbReference type="Proteomes" id="UP000190027">
    <property type="component" value="Unassembled WGS sequence"/>
</dbReference>
<accession>A0A1T4Y5N9</accession>
<dbReference type="AlphaFoldDB" id="A0A1T4Y5N9"/>
<dbReference type="OrthoDB" id="9851051at2"/>
<reference evidence="2 3" key="1">
    <citation type="submission" date="2017-02" db="EMBL/GenBank/DDBJ databases">
        <authorList>
            <person name="Peterson S.W."/>
        </authorList>
    </citation>
    <scope>NUCLEOTIDE SEQUENCE [LARGE SCALE GENOMIC DNA]</scope>
    <source>
        <strain evidence="2 3">DSM 16080</strain>
    </source>
</reference>
<keyword evidence="1" id="KW-0732">Signal</keyword>
<dbReference type="EMBL" id="FUYC01000029">
    <property type="protein sequence ID" value="SKA96818.1"/>
    <property type="molecule type" value="Genomic_DNA"/>
</dbReference>
<protein>
    <submittedName>
        <fullName evidence="2">Uncharacterized protein</fullName>
    </submittedName>
</protein>
<keyword evidence="3" id="KW-1185">Reference proteome</keyword>
<feature type="signal peptide" evidence="1">
    <location>
        <begin position="1"/>
        <end position="33"/>
    </location>
</feature>
<evidence type="ECO:0000313" key="3">
    <source>
        <dbReference type="Proteomes" id="UP000190027"/>
    </source>
</evidence>
<evidence type="ECO:0000256" key="1">
    <source>
        <dbReference type="SAM" id="SignalP"/>
    </source>
</evidence>
<name>A0A1T4Y5N9_9BACT</name>
<dbReference type="STRING" id="1121449.SAMN02745704_02776"/>
<organism evidence="2 3">
    <name type="scientific">Paucidesulfovibrio gracilis DSM 16080</name>
    <dbReference type="NCBI Taxonomy" id="1121449"/>
    <lineage>
        <taxon>Bacteria</taxon>
        <taxon>Pseudomonadati</taxon>
        <taxon>Thermodesulfobacteriota</taxon>
        <taxon>Desulfovibrionia</taxon>
        <taxon>Desulfovibrionales</taxon>
        <taxon>Desulfovibrionaceae</taxon>
        <taxon>Paucidesulfovibrio</taxon>
    </lineage>
</organism>
<gene>
    <name evidence="2" type="ORF">SAMN02745704_02776</name>
</gene>
<feature type="chain" id="PRO_5012617281" evidence="1">
    <location>
        <begin position="34"/>
        <end position="158"/>
    </location>
</feature>
<sequence>MTRNNTPATHRLQPWTALVPVLLLLLLPLSAAATQQNSIPLQTGQSDFFEQATKDGVPADFLAARSVTARMVQYKRPLVDMLSELQGQIAYKPLTNGHALLQRIYDPEQGQMQDVEYRFVHHPENKEAELTDVLLNGQILDNFDFYHFADELGRPKRP</sequence>
<evidence type="ECO:0000313" key="2">
    <source>
        <dbReference type="EMBL" id="SKA96818.1"/>
    </source>
</evidence>